<evidence type="ECO:0008006" key="13">
    <source>
        <dbReference type="Google" id="ProtNLM"/>
    </source>
</evidence>
<evidence type="ECO:0000256" key="6">
    <source>
        <dbReference type="ARBA" id="ARBA00023136"/>
    </source>
</evidence>
<keyword evidence="3" id="KW-1003">Cell membrane</keyword>
<dbReference type="RefSeq" id="XP_025372452.1">
    <property type="nucleotide sequence ID" value="XM_025510973.1"/>
</dbReference>
<sequence>MVPSTGRKQAGSDGSSAPLIVLPPLSRHLSILGLLTFSSLWGTLARLGLVAINTYPGQSIAPVIWAQGLGCFIMGWAMSNKKSIDDLYPPLYTAITTGLCGCITTFSVWVLECFRAYGDQYHHGRSGFYNAMDGLTQTIATLAVSLACLSAGHHFAEFLPFSLLLRVLGPRRGAHTSSEVQLDTVRQNASTEFRSAEASSGTQTQDRNASSGQPQEHKGVPEQESEDVLREAPFTHGASARAFESREGPRVVGDQSRVLDFSCFVLGLAFWVGSALLCAFYAPWRRITFSLVMSPPGCVLRWYLSFLNPLPASRSSKLSLGTLAANLVATLFVGAAFVLQHVGRAAGSAGGGAYSMTGCAAAYGLEEGFCGCLSTISTFAAELRAAKGRSAVWYAAVSYIAGIAICVLIIGSPWWSLGMDGSCVGLYPVG</sequence>
<feature type="transmembrane region" description="Helical" evidence="10">
    <location>
        <begin position="318"/>
        <end position="339"/>
    </location>
</feature>
<evidence type="ECO:0000256" key="5">
    <source>
        <dbReference type="ARBA" id="ARBA00022989"/>
    </source>
</evidence>
<evidence type="ECO:0000256" key="10">
    <source>
        <dbReference type="SAM" id="Phobius"/>
    </source>
</evidence>
<keyword evidence="5 10" id="KW-1133">Transmembrane helix</keyword>
<dbReference type="InParanoid" id="A0A316W699"/>
<accession>A0A316W699</accession>
<reference evidence="11 12" key="1">
    <citation type="journal article" date="2018" name="Mol. Biol. Evol.">
        <title>Broad Genomic Sampling Reveals a Smut Pathogenic Ancestry of the Fungal Clade Ustilaginomycotina.</title>
        <authorList>
            <person name="Kijpornyongpan T."/>
            <person name="Mondo S.J."/>
            <person name="Barry K."/>
            <person name="Sandor L."/>
            <person name="Lee J."/>
            <person name="Lipzen A."/>
            <person name="Pangilinan J."/>
            <person name="LaButti K."/>
            <person name="Hainaut M."/>
            <person name="Henrissat B."/>
            <person name="Grigoriev I.V."/>
            <person name="Spatafora J.W."/>
            <person name="Aime M.C."/>
        </authorList>
    </citation>
    <scope>NUCLEOTIDE SEQUENCE [LARGE SCALE GENOMIC DNA]</scope>
    <source>
        <strain evidence="11 12">MCA 4658</strain>
    </source>
</reference>
<evidence type="ECO:0000313" key="11">
    <source>
        <dbReference type="EMBL" id="PWN45292.1"/>
    </source>
</evidence>
<feature type="transmembrane region" description="Helical" evidence="10">
    <location>
        <begin position="391"/>
        <end position="411"/>
    </location>
</feature>
<evidence type="ECO:0000256" key="8">
    <source>
        <dbReference type="ARBA" id="ARBA00035585"/>
    </source>
</evidence>
<proteinExistence type="inferred from homology"/>
<protein>
    <recommendedName>
        <fullName evidence="13">CRCB-domain-containing protein</fullName>
    </recommendedName>
</protein>
<evidence type="ECO:0000256" key="3">
    <source>
        <dbReference type="ARBA" id="ARBA00022475"/>
    </source>
</evidence>
<dbReference type="GO" id="GO:1903425">
    <property type="term" value="F:fluoride transmembrane transporter activity"/>
    <property type="evidence" value="ECO:0007669"/>
    <property type="project" value="TreeGrafter"/>
</dbReference>
<gene>
    <name evidence="11" type="ORF">IE81DRAFT_211166</name>
</gene>
<dbReference type="PANTHER" id="PTHR28259">
    <property type="entry name" value="FLUORIDE EXPORT PROTEIN 1-RELATED"/>
    <property type="match status" value="1"/>
</dbReference>
<dbReference type="GO" id="GO:0005886">
    <property type="term" value="C:plasma membrane"/>
    <property type="evidence" value="ECO:0007669"/>
    <property type="project" value="UniProtKB-SubCell"/>
</dbReference>
<feature type="transmembrane region" description="Helical" evidence="10">
    <location>
        <begin position="59"/>
        <end position="79"/>
    </location>
</feature>
<evidence type="ECO:0000256" key="9">
    <source>
        <dbReference type="SAM" id="MobiDB-lite"/>
    </source>
</evidence>
<dbReference type="GeneID" id="37032843"/>
<dbReference type="InterPro" id="IPR003691">
    <property type="entry name" value="FluC"/>
</dbReference>
<evidence type="ECO:0000256" key="1">
    <source>
        <dbReference type="ARBA" id="ARBA00002598"/>
    </source>
</evidence>
<keyword evidence="4 10" id="KW-0812">Transmembrane</keyword>
<keyword evidence="6 10" id="KW-0472">Membrane</keyword>
<comment type="catalytic activity">
    <reaction evidence="8">
        <text>fluoride(in) = fluoride(out)</text>
        <dbReference type="Rhea" id="RHEA:76159"/>
        <dbReference type="ChEBI" id="CHEBI:17051"/>
    </reaction>
    <physiologicalReaction direction="left-to-right" evidence="8">
        <dbReference type="Rhea" id="RHEA:76160"/>
    </physiologicalReaction>
</comment>
<feature type="transmembrane region" description="Helical" evidence="10">
    <location>
        <begin position="258"/>
        <end position="280"/>
    </location>
</feature>
<dbReference type="PANTHER" id="PTHR28259:SF1">
    <property type="entry name" value="FLUORIDE EXPORT PROTEIN 1-RELATED"/>
    <property type="match status" value="1"/>
</dbReference>
<feature type="transmembrane region" description="Helical" evidence="10">
    <location>
        <begin position="31"/>
        <end position="52"/>
    </location>
</feature>
<dbReference type="FunCoup" id="A0A316W699">
    <property type="interactions" value="29"/>
</dbReference>
<keyword evidence="12" id="KW-1185">Reference proteome</keyword>
<dbReference type="STRING" id="1522189.A0A316W699"/>
<comment type="function">
    <text evidence="1">Fluoride channel required for the rapid expulsion of cytoplasmic fluoride.</text>
</comment>
<name>A0A316W699_9BASI</name>
<comment type="similarity">
    <text evidence="7">Belongs to the fluoride channel Fluc/FEX (TC 1.A.43) family.</text>
</comment>
<dbReference type="Proteomes" id="UP000245783">
    <property type="component" value="Unassembled WGS sequence"/>
</dbReference>
<evidence type="ECO:0000256" key="2">
    <source>
        <dbReference type="ARBA" id="ARBA00004651"/>
    </source>
</evidence>
<evidence type="ECO:0000313" key="12">
    <source>
        <dbReference type="Proteomes" id="UP000245783"/>
    </source>
</evidence>
<comment type="subcellular location">
    <subcellularLocation>
        <location evidence="2">Cell membrane</location>
        <topology evidence="2">Multi-pass membrane protein</topology>
    </subcellularLocation>
</comment>
<dbReference type="AlphaFoldDB" id="A0A316W699"/>
<organism evidence="11 12">
    <name type="scientific">Ceraceosorus guamensis</name>
    <dbReference type="NCBI Taxonomy" id="1522189"/>
    <lineage>
        <taxon>Eukaryota</taxon>
        <taxon>Fungi</taxon>
        <taxon>Dikarya</taxon>
        <taxon>Basidiomycota</taxon>
        <taxon>Ustilaginomycotina</taxon>
        <taxon>Exobasidiomycetes</taxon>
        <taxon>Ceraceosorales</taxon>
        <taxon>Ceraceosoraceae</taxon>
        <taxon>Ceraceosorus</taxon>
    </lineage>
</organism>
<dbReference type="EMBL" id="KZ819356">
    <property type="protein sequence ID" value="PWN45292.1"/>
    <property type="molecule type" value="Genomic_DNA"/>
</dbReference>
<dbReference type="OrthoDB" id="409792at2759"/>
<feature type="transmembrane region" description="Helical" evidence="10">
    <location>
        <begin position="91"/>
        <end position="114"/>
    </location>
</feature>
<evidence type="ECO:0000256" key="4">
    <source>
        <dbReference type="ARBA" id="ARBA00022692"/>
    </source>
</evidence>
<dbReference type="Pfam" id="PF02537">
    <property type="entry name" value="CRCB"/>
    <property type="match status" value="2"/>
</dbReference>
<evidence type="ECO:0000256" key="7">
    <source>
        <dbReference type="ARBA" id="ARBA00035120"/>
    </source>
</evidence>
<feature type="region of interest" description="Disordered" evidence="9">
    <location>
        <begin position="193"/>
        <end position="228"/>
    </location>
</feature>
<feature type="compositionally biased region" description="Polar residues" evidence="9">
    <location>
        <begin position="193"/>
        <end position="214"/>
    </location>
</feature>